<feature type="domain" description="Histidine kinase" evidence="4">
    <location>
        <begin position="492"/>
        <end position="707"/>
    </location>
</feature>
<name>A0A1I1S6B9_9FLAO</name>
<evidence type="ECO:0000313" key="6">
    <source>
        <dbReference type="Proteomes" id="UP000199439"/>
    </source>
</evidence>
<dbReference type="GO" id="GO:0000155">
    <property type="term" value="F:phosphorelay sensor kinase activity"/>
    <property type="evidence" value="ECO:0007669"/>
    <property type="project" value="TreeGrafter"/>
</dbReference>
<dbReference type="OrthoDB" id="9816482at2"/>
<dbReference type="STRING" id="870482.SAMN04487987_11213"/>
<gene>
    <name evidence="5" type="ORF">SAMN04487987_11213</name>
</gene>
<comment type="catalytic activity">
    <reaction evidence="1">
        <text>ATP + protein L-histidine = ADP + protein N-phospho-L-histidine.</text>
        <dbReference type="EC" id="2.7.13.3"/>
    </reaction>
</comment>
<dbReference type="Gene3D" id="3.30.565.10">
    <property type="entry name" value="Histidine kinase-like ATPase, C-terminal domain"/>
    <property type="match status" value="2"/>
</dbReference>
<dbReference type="Pfam" id="PF13589">
    <property type="entry name" value="HATPase_c_3"/>
    <property type="match status" value="1"/>
</dbReference>
<dbReference type="InterPro" id="IPR003594">
    <property type="entry name" value="HATPase_dom"/>
</dbReference>
<dbReference type="Pfam" id="PF02518">
    <property type="entry name" value="HATPase_c"/>
    <property type="match status" value="1"/>
</dbReference>
<dbReference type="RefSeq" id="WP_092853570.1">
    <property type="nucleotide sequence ID" value="NZ_FOMI01000012.1"/>
</dbReference>
<accession>A0A1I1S6B9</accession>
<sequence length="707" mass="81563">MSLKKEKSIKFNFDVSAYRLIGRELITDRITALFELVKNAYDANAENVTVEFIDINPLTPNSKIIIKDDGIGMQFSDIKNKWMVIGTSSKRRERLSPAPHKRKVAGKKGIGRFAVDKLGDKLVLRTQKKNSAELLCLETDWSYYSKLEDSQLKLNFEEEKPFFTDVENKYWYDNGDKEVQGTTLEISQVNEIWTENDINRAFKELSKLVPPNPSKTNAYPFNITIKSPYKDFDNVKVKTQLIDFATKKVELTFDKKKGVQEILQYKKGSLNKIKVPERPCGFLKLTLYYFDQPAKSKYKKHFNSEIDGIKIYRDGIITTPFAEYVADRNKQKDILGIDKRRWSGFFERLSTRDLLGYVEITDENNPDIIESTNRQGFVENEAWEELRRFIIEQIVQLESFFKNAKNVERTKTKSGLGAANQDLKILKREIASVKKEASPKVQEKLRSIEANLGKIQGSVTKSINDYSKLEKESKQQENLFMSLVSLQTYAAMFSHMTKHTLGHILTGAEYFYNNYPNPNLEDRFISISKSIYKEMLKLRKGVDFMLKYAKSDTELEEINLKELIVNLFDNIYVDRLNEEGIRTIVEIKDNLILNYNRKAIEDIFDNLISNSIKALKNNNEKIIKCSSLTSSDEVTILFSDNGIGIKEKDKHRIFDIFYTDTAEEGGAGMGLYMVKTRVEAMQGNIEVIDNEFRPTGATFKITLPFKK</sequence>
<dbReference type="EC" id="2.7.13.3" evidence="2"/>
<evidence type="ECO:0000256" key="2">
    <source>
        <dbReference type="ARBA" id="ARBA00012438"/>
    </source>
</evidence>
<keyword evidence="3" id="KW-0597">Phosphoprotein</keyword>
<protein>
    <recommendedName>
        <fullName evidence="2">histidine kinase</fullName>
        <ecNumber evidence="2">2.7.13.3</ecNumber>
    </recommendedName>
</protein>
<dbReference type="SUPFAM" id="SSF55874">
    <property type="entry name" value="ATPase domain of HSP90 chaperone/DNA topoisomerase II/histidine kinase"/>
    <property type="match status" value="2"/>
</dbReference>
<dbReference type="PRINTS" id="PR00344">
    <property type="entry name" value="BCTRLSENSOR"/>
</dbReference>
<dbReference type="Proteomes" id="UP000199439">
    <property type="component" value="Unassembled WGS sequence"/>
</dbReference>
<reference evidence="6" key="1">
    <citation type="submission" date="2016-10" db="EMBL/GenBank/DDBJ databases">
        <authorList>
            <person name="Varghese N."/>
            <person name="Submissions S."/>
        </authorList>
    </citation>
    <scope>NUCLEOTIDE SEQUENCE [LARGE SCALE GENOMIC DNA]</scope>
    <source>
        <strain evidence="6">DSM 25730</strain>
    </source>
</reference>
<proteinExistence type="predicted"/>
<dbReference type="InterPro" id="IPR005467">
    <property type="entry name" value="His_kinase_dom"/>
</dbReference>
<organism evidence="5 6">
    <name type="scientific">Algibacter pectinivorans</name>
    <dbReference type="NCBI Taxonomy" id="870482"/>
    <lineage>
        <taxon>Bacteria</taxon>
        <taxon>Pseudomonadati</taxon>
        <taxon>Bacteroidota</taxon>
        <taxon>Flavobacteriia</taxon>
        <taxon>Flavobacteriales</taxon>
        <taxon>Flavobacteriaceae</taxon>
        <taxon>Algibacter</taxon>
    </lineage>
</organism>
<keyword evidence="6" id="KW-1185">Reference proteome</keyword>
<dbReference type="EMBL" id="FOMI01000012">
    <property type="protein sequence ID" value="SFD39363.1"/>
    <property type="molecule type" value="Genomic_DNA"/>
</dbReference>
<dbReference type="PROSITE" id="PS50109">
    <property type="entry name" value="HIS_KIN"/>
    <property type="match status" value="1"/>
</dbReference>
<dbReference type="AlphaFoldDB" id="A0A1I1S6B9"/>
<dbReference type="PANTHER" id="PTHR43547">
    <property type="entry name" value="TWO-COMPONENT HISTIDINE KINASE"/>
    <property type="match status" value="1"/>
</dbReference>
<keyword evidence="5" id="KW-0808">Transferase</keyword>
<evidence type="ECO:0000313" key="5">
    <source>
        <dbReference type="EMBL" id="SFD39363.1"/>
    </source>
</evidence>
<evidence type="ECO:0000256" key="3">
    <source>
        <dbReference type="ARBA" id="ARBA00022553"/>
    </source>
</evidence>
<dbReference type="InterPro" id="IPR036890">
    <property type="entry name" value="HATPase_C_sf"/>
</dbReference>
<keyword evidence="5" id="KW-0418">Kinase</keyword>
<dbReference type="InterPro" id="IPR004358">
    <property type="entry name" value="Sig_transdc_His_kin-like_C"/>
</dbReference>
<dbReference type="PANTHER" id="PTHR43547:SF2">
    <property type="entry name" value="HYBRID SIGNAL TRANSDUCTION HISTIDINE KINASE C"/>
    <property type="match status" value="1"/>
</dbReference>
<dbReference type="SMART" id="SM00387">
    <property type="entry name" value="HATPase_c"/>
    <property type="match status" value="1"/>
</dbReference>
<evidence type="ECO:0000256" key="1">
    <source>
        <dbReference type="ARBA" id="ARBA00000085"/>
    </source>
</evidence>
<evidence type="ECO:0000259" key="4">
    <source>
        <dbReference type="PROSITE" id="PS50109"/>
    </source>
</evidence>